<evidence type="ECO:0000259" key="6">
    <source>
        <dbReference type="PROSITE" id="PS51782"/>
    </source>
</evidence>
<feature type="domain" description="LysM" evidence="6">
    <location>
        <begin position="163"/>
        <end position="208"/>
    </location>
</feature>
<dbReference type="EMBL" id="LTAN01000010">
    <property type="protein sequence ID" value="OBR02338.1"/>
    <property type="molecule type" value="Genomic_DNA"/>
</dbReference>
<dbReference type="GeneID" id="28872645"/>
<dbReference type="SMART" id="SM00257">
    <property type="entry name" value="LysM"/>
    <property type="match status" value="6"/>
</dbReference>
<dbReference type="VEuPathDB" id="FungiDB:CH63R_13564"/>
<organism evidence="7 8">
    <name type="scientific">Colletotrichum higginsianum (strain IMI 349063)</name>
    <name type="common">Crucifer anthracnose fungus</name>
    <dbReference type="NCBI Taxonomy" id="759273"/>
    <lineage>
        <taxon>Eukaryota</taxon>
        <taxon>Fungi</taxon>
        <taxon>Dikarya</taxon>
        <taxon>Ascomycota</taxon>
        <taxon>Pezizomycotina</taxon>
        <taxon>Sordariomycetes</taxon>
        <taxon>Hypocreomycetidae</taxon>
        <taxon>Glomerellales</taxon>
        <taxon>Glomerellaceae</taxon>
        <taxon>Colletotrichum</taxon>
        <taxon>Colletotrichum destructivum species complex</taxon>
    </lineage>
</organism>
<protein>
    <submittedName>
        <fullName evidence="7">LysM domain-containing protein</fullName>
    </submittedName>
</protein>
<evidence type="ECO:0000256" key="4">
    <source>
        <dbReference type="ARBA" id="ARBA00044955"/>
    </source>
</evidence>
<feature type="domain" description="LysM" evidence="6">
    <location>
        <begin position="496"/>
        <end position="541"/>
    </location>
</feature>
<keyword evidence="1" id="KW-0147">Chitin-binding</keyword>
<keyword evidence="8" id="KW-1185">Reference proteome</keyword>
<gene>
    <name evidence="7" type="ORF">CH63R_13564</name>
</gene>
<dbReference type="InterPro" id="IPR036779">
    <property type="entry name" value="LysM_dom_sf"/>
</dbReference>
<dbReference type="SUPFAM" id="SSF54106">
    <property type="entry name" value="LysM domain"/>
    <property type="match status" value="6"/>
</dbReference>
<dbReference type="PANTHER" id="PTHR34997">
    <property type="entry name" value="AM15"/>
    <property type="match status" value="1"/>
</dbReference>
<feature type="signal peptide" evidence="5">
    <location>
        <begin position="1"/>
        <end position="24"/>
    </location>
</feature>
<feature type="domain" description="LysM" evidence="6">
    <location>
        <begin position="574"/>
        <end position="620"/>
    </location>
</feature>
<evidence type="ECO:0000256" key="5">
    <source>
        <dbReference type="SAM" id="SignalP"/>
    </source>
</evidence>
<dbReference type="Proteomes" id="UP000092177">
    <property type="component" value="Chromosome 10"/>
</dbReference>
<dbReference type="GO" id="GO:0008061">
    <property type="term" value="F:chitin binding"/>
    <property type="evidence" value="ECO:0007669"/>
    <property type="project" value="UniProtKB-KW"/>
</dbReference>
<sequence>MTVPMLKQLAAAAVVAQFLGLASAAALPLQARDGAEPGLPHASDTTSYCSWWADYDGSQTCQEVLDFNWIDLKSFRRWNPSVGPDCSGIKAGNSYCVEAYNEPTPPPEAEETTTTKAVVTTTAAPTSTKAPTTIITTTTTTSAGSGVETPEPVQGGIVKNCNKFHFVASGDSCAAIAQKYGLTVAQFASFNGLNGGCTNLWGDTYACVGLIGGNPAQTTAPAQTTTAPSNGVQTPEPVHNGIVGNCNKFYMVKSGDSCASIAQKNSIRTADVVSWNGLNSGCTNLWLDTYACVGLVGGNPAPPATTTKTAGNGVQTPEPVHNGIVGNCNKFYMVKSGDSCASIAQKNSIRTADVVSWNGLNSGCTNLWLDTYACVGLVGGSPTVPQTTTTTKAGNGIQTPQPVHTGIASNCNKFYMVKSGDSCASIAQKNSIRTADVVSWNGLNSGCTNLWLDTYACIGVVGGSPTVPQPATTTKAGNGIQTPQPTQPGIAANCDKFHFVSDGDTCAKIASANGISAAQFAQWNGLNSGCSNLWGSAYACVRVVGTPTSPGNGGGGAVQTPQPTQGSIVAGCKLFEFVRSGDTCDAVAKRRGVTVKQLTTWNPSIGSDCTKLWANAYACVGV</sequence>
<evidence type="ECO:0000313" key="8">
    <source>
        <dbReference type="Proteomes" id="UP000092177"/>
    </source>
</evidence>
<feature type="chain" id="PRO_5008600998" evidence="5">
    <location>
        <begin position="25"/>
        <end position="622"/>
    </location>
</feature>
<dbReference type="Pfam" id="PF01476">
    <property type="entry name" value="LysM"/>
    <property type="match status" value="6"/>
</dbReference>
<dbReference type="KEGG" id="chig:CH63R_13564"/>
<comment type="similarity">
    <text evidence="4">Belongs to the secreted LysM effector family.</text>
</comment>
<comment type="caution">
    <text evidence="7">The sequence shown here is derived from an EMBL/GenBank/DDBJ whole genome shotgun (WGS) entry which is preliminary data.</text>
</comment>
<dbReference type="Gene3D" id="3.10.350.10">
    <property type="entry name" value="LysM domain"/>
    <property type="match status" value="7"/>
</dbReference>
<dbReference type="AlphaFoldDB" id="A0A1B7XRE1"/>
<keyword evidence="2 5" id="KW-0732">Signal</keyword>
<feature type="domain" description="LysM" evidence="6">
    <location>
        <begin position="413"/>
        <end position="458"/>
    </location>
</feature>
<feature type="domain" description="LysM" evidence="6">
    <location>
        <begin position="248"/>
        <end position="293"/>
    </location>
</feature>
<keyword evidence="3" id="KW-0843">Virulence</keyword>
<reference evidence="8" key="1">
    <citation type="journal article" date="2017" name="BMC Genomics">
        <title>Gapless genome assembly of Colletotrichum higginsianum reveals chromosome structure and association of transposable elements with secondary metabolite gene clusters.</title>
        <authorList>
            <person name="Dallery J.-F."/>
            <person name="Lapalu N."/>
            <person name="Zampounis A."/>
            <person name="Pigne S."/>
            <person name="Luyten I."/>
            <person name="Amselem J."/>
            <person name="Wittenberg A.H.J."/>
            <person name="Zhou S."/>
            <person name="de Queiroz M.V."/>
            <person name="Robin G.P."/>
            <person name="Auger A."/>
            <person name="Hainaut M."/>
            <person name="Henrissat B."/>
            <person name="Kim K.-T."/>
            <person name="Lee Y.-H."/>
            <person name="Lespinet O."/>
            <person name="Schwartz D.C."/>
            <person name="Thon M.R."/>
            <person name="O'Connell R.J."/>
        </authorList>
    </citation>
    <scope>NUCLEOTIDE SEQUENCE [LARGE SCALE GENOMIC DNA]</scope>
    <source>
        <strain evidence="8">IMI 349063</strain>
    </source>
</reference>
<accession>A0A1B7XRE1</accession>
<dbReference type="PANTHER" id="PTHR34997:SF2">
    <property type="entry name" value="LYSM DOMAIN-CONTAINING PROTEIN-RELATED"/>
    <property type="match status" value="1"/>
</dbReference>
<evidence type="ECO:0000313" key="7">
    <source>
        <dbReference type="EMBL" id="OBR02338.1"/>
    </source>
</evidence>
<dbReference type="CDD" id="cd00118">
    <property type="entry name" value="LysM"/>
    <property type="match status" value="6"/>
</dbReference>
<evidence type="ECO:0000256" key="3">
    <source>
        <dbReference type="ARBA" id="ARBA00023026"/>
    </source>
</evidence>
<feature type="domain" description="LysM" evidence="6">
    <location>
        <begin position="330"/>
        <end position="375"/>
    </location>
</feature>
<proteinExistence type="inferred from homology"/>
<dbReference type="PROSITE" id="PS51782">
    <property type="entry name" value="LYSM"/>
    <property type="match status" value="6"/>
</dbReference>
<dbReference type="OrthoDB" id="2281372at2759"/>
<dbReference type="RefSeq" id="XP_018150856.1">
    <property type="nucleotide sequence ID" value="XM_018308538.1"/>
</dbReference>
<dbReference type="InterPro" id="IPR052210">
    <property type="entry name" value="LysM1-like"/>
</dbReference>
<dbReference type="InterPro" id="IPR018392">
    <property type="entry name" value="LysM"/>
</dbReference>
<evidence type="ECO:0000256" key="2">
    <source>
        <dbReference type="ARBA" id="ARBA00022729"/>
    </source>
</evidence>
<name>A0A1B7XRE1_COLHI</name>
<evidence type="ECO:0000256" key="1">
    <source>
        <dbReference type="ARBA" id="ARBA00022669"/>
    </source>
</evidence>